<accession>A0A3Q2YA33</accession>
<organism evidence="1 2">
    <name type="scientific">Hippocampus comes</name>
    <name type="common">Tiger tail seahorse</name>
    <dbReference type="NCBI Taxonomy" id="109280"/>
    <lineage>
        <taxon>Eukaryota</taxon>
        <taxon>Metazoa</taxon>
        <taxon>Chordata</taxon>
        <taxon>Craniata</taxon>
        <taxon>Vertebrata</taxon>
        <taxon>Euteleostomi</taxon>
        <taxon>Actinopterygii</taxon>
        <taxon>Neopterygii</taxon>
        <taxon>Teleostei</taxon>
        <taxon>Neoteleostei</taxon>
        <taxon>Acanthomorphata</taxon>
        <taxon>Syngnathiaria</taxon>
        <taxon>Syngnathiformes</taxon>
        <taxon>Syngnathoidei</taxon>
        <taxon>Syngnathidae</taxon>
        <taxon>Hippocampus</taxon>
    </lineage>
</organism>
<dbReference type="GO" id="GO:0000077">
    <property type="term" value="P:DNA damage checkpoint signaling"/>
    <property type="evidence" value="ECO:0007669"/>
    <property type="project" value="InterPro"/>
</dbReference>
<dbReference type="InterPro" id="IPR029293">
    <property type="entry name" value="RHNO1"/>
</dbReference>
<dbReference type="Proteomes" id="UP000264820">
    <property type="component" value="Unplaced"/>
</dbReference>
<dbReference type="Ensembl" id="ENSHCOT00000022217.1">
    <property type="protein sequence ID" value="ENSHCOP00000014556.1"/>
    <property type="gene ID" value="ENSHCOG00000017961.1"/>
</dbReference>
<reference evidence="1" key="1">
    <citation type="submission" date="2025-08" db="UniProtKB">
        <authorList>
            <consortium name="Ensembl"/>
        </authorList>
    </citation>
    <scope>IDENTIFICATION</scope>
</reference>
<dbReference type="GO" id="GO:0071479">
    <property type="term" value="P:cellular response to ionizing radiation"/>
    <property type="evidence" value="ECO:0007669"/>
    <property type="project" value="InterPro"/>
</dbReference>
<dbReference type="AlphaFoldDB" id="A0A3Q2YA33"/>
<dbReference type="GeneTree" id="ENSGT00730000112347"/>
<dbReference type="Pfam" id="PF15319">
    <property type="entry name" value="RHINO"/>
    <property type="match status" value="1"/>
</dbReference>
<dbReference type="GO" id="GO:0005694">
    <property type="term" value="C:chromosome"/>
    <property type="evidence" value="ECO:0007669"/>
    <property type="project" value="TreeGrafter"/>
</dbReference>
<dbReference type="STRING" id="109280.ENSHCOP00000014556"/>
<reference evidence="1" key="2">
    <citation type="submission" date="2025-09" db="UniProtKB">
        <authorList>
            <consortium name="Ensembl"/>
        </authorList>
    </citation>
    <scope>IDENTIFICATION</scope>
</reference>
<dbReference type="GO" id="GO:0000725">
    <property type="term" value="P:recombinational repair"/>
    <property type="evidence" value="ECO:0007669"/>
    <property type="project" value="TreeGrafter"/>
</dbReference>
<dbReference type="GO" id="GO:0005634">
    <property type="term" value="C:nucleus"/>
    <property type="evidence" value="ECO:0007669"/>
    <property type="project" value="InterPro"/>
</dbReference>
<sequence length="241" mass="26731">MPRKSSKTAKPPLLFAEQPVCGARLPSSPEVRAVNPQFDASLEAAAPTVRRGRHRRCILDKSIRDTCSLVSKKTIGKFPPLLFQSNGHTQHHQAKTFHMSRTHSGGRGLKSVACQQDAPKRRILKNQDDGAPCFSSSNLPIEEGTSICVPPNVDTPKVQLQGACASSSTSFSSSCSALWLLAQPFTPPRCQPPDMLVPDTPERDYNLKVTWRRRTWLMGMLEERKQLAECNKLITMDVEIL</sequence>
<dbReference type="PANTHER" id="PTHR35541">
    <property type="entry name" value="RAD9, HUS1, RAD1-INTERACTING NUCLEAR ORPHAN PROTEIN 1"/>
    <property type="match status" value="1"/>
</dbReference>
<dbReference type="PANTHER" id="PTHR35541:SF1">
    <property type="entry name" value="RAD9, HUS1, RAD1-INTERACTING NUCLEAR ORPHAN PROTEIN 1"/>
    <property type="match status" value="1"/>
</dbReference>
<proteinExistence type="predicted"/>
<evidence type="ECO:0000313" key="1">
    <source>
        <dbReference type="Ensembl" id="ENSHCOP00000014556.1"/>
    </source>
</evidence>
<name>A0A3Q2YA33_HIPCM</name>
<evidence type="ECO:0000313" key="2">
    <source>
        <dbReference type="Proteomes" id="UP000264820"/>
    </source>
</evidence>
<keyword evidence="2" id="KW-1185">Reference proteome</keyword>
<protein>
    <submittedName>
        <fullName evidence="1">Uncharacterized protein</fullName>
    </submittedName>
</protein>